<name>A0A6P8DZA9_PUNGR</name>
<comment type="similarity">
    <text evidence="1">Belongs to the Di19 family.</text>
</comment>
<evidence type="ECO:0000259" key="3">
    <source>
        <dbReference type="Pfam" id="PF05605"/>
    </source>
</evidence>
<feature type="domain" description="Di19 C-terminal" evidence="4">
    <location>
        <begin position="106"/>
        <end position="201"/>
    </location>
</feature>
<dbReference type="InterPro" id="IPR027935">
    <property type="entry name" value="Di19_C"/>
</dbReference>
<dbReference type="InterPro" id="IPR008598">
    <property type="entry name" value="Di19_Zn-bd"/>
</dbReference>
<evidence type="ECO:0000313" key="6">
    <source>
        <dbReference type="RefSeq" id="XP_031402907.1"/>
    </source>
</evidence>
<dbReference type="InterPro" id="IPR033347">
    <property type="entry name" value="Di19"/>
</dbReference>
<feature type="compositionally biased region" description="Polar residues" evidence="2">
    <location>
        <begin position="166"/>
        <end position="175"/>
    </location>
</feature>
<organism evidence="5 6">
    <name type="scientific">Punica granatum</name>
    <name type="common">Pomegranate</name>
    <dbReference type="NCBI Taxonomy" id="22663"/>
    <lineage>
        <taxon>Eukaryota</taxon>
        <taxon>Viridiplantae</taxon>
        <taxon>Streptophyta</taxon>
        <taxon>Embryophyta</taxon>
        <taxon>Tracheophyta</taxon>
        <taxon>Spermatophyta</taxon>
        <taxon>Magnoliopsida</taxon>
        <taxon>eudicotyledons</taxon>
        <taxon>Gunneridae</taxon>
        <taxon>Pentapetalae</taxon>
        <taxon>rosids</taxon>
        <taxon>malvids</taxon>
        <taxon>Myrtales</taxon>
        <taxon>Lythraceae</taxon>
        <taxon>Punica</taxon>
    </lineage>
</organism>
<evidence type="ECO:0000259" key="4">
    <source>
        <dbReference type="Pfam" id="PF14571"/>
    </source>
</evidence>
<feature type="region of interest" description="Disordered" evidence="2">
    <location>
        <begin position="1"/>
        <end position="30"/>
    </location>
</feature>
<dbReference type="Pfam" id="PF14571">
    <property type="entry name" value="Di19_C"/>
    <property type="match status" value="1"/>
</dbReference>
<evidence type="ECO:0000313" key="5">
    <source>
        <dbReference type="Proteomes" id="UP000515151"/>
    </source>
</evidence>
<proteinExistence type="inferred from homology"/>
<evidence type="ECO:0000256" key="1">
    <source>
        <dbReference type="ARBA" id="ARBA00007109"/>
    </source>
</evidence>
<evidence type="ECO:0000256" key="2">
    <source>
        <dbReference type="SAM" id="MobiDB-lite"/>
    </source>
</evidence>
<keyword evidence="5" id="KW-1185">Reference proteome</keyword>
<sequence>MSSSSRRLRSRLDRYGGALDEAGGEEQEPPPVEYTCPYCAEDFDILGLYCHMDEEHPIAVKAGICPVCAKKVGQEIVAHITIQHGNEFKVQRKRRHRKGGFSSTFSALKNEFREGHLQSHHGGSSRTSLPEPDLLLSSFMFNPVPDAPTDAKLGSSEGTTVNVLCEQPSESNAQKSLIPKKDQKGEDQKCEFVQGLMFSLILDDDL</sequence>
<dbReference type="Proteomes" id="UP000515151">
    <property type="component" value="Chromosome 1"/>
</dbReference>
<protein>
    <submittedName>
        <fullName evidence="6">Protein DEHYDRATION-INDUCED 19 homolog 4-like</fullName>
    </submittedName>
</protein>
<dbReference type="AlphaFoldDB" id="A0A6P8DZA9"/>
<reference evidence="6" key="2">
    <citation type="submission" date="2025-08" db="UniProtKB">
        <authorList>
            <consortium name="RefSeq"/>
        </authorList>
    </citation>
    <scope>IDENTIFICATION</scope>
    <source>
        <tissue evidence="6">Leaf</tissue>
    </source>
</reference>
<dbReference type="OrthoDB" id="6270329at2759"/>
<dbReference type="GeneID" id="116212430"/>
<feature type="region of interest" description="Disordered" evidence="2">
    <location>
        <begin position="166"/>
        <end position="186"/>
    </location>
</feature>
<accession>A0A6P8DZA9</accession>
<dbReference type="PANTHER" id="PTHR31875">
    <property type="entry name" value="PROTEIN DEHYDRATION-INDUCED 19"/>
    <property type="match status" value="1"/>
</dbReference>
<dbReference type="Pfam" id="PF05605">
    <property type="entry name" value="zf-Di19"/>
    <property type="match status" value="1"/>
</dbReference>
<reference evidence="5" key="1">
    <citation type="journal article" date="2020" name="Plant Biotechnol. J.">
        <title>The pomegranate (Punica granatum L.) draft genome dissects genetic divergence between soft- and hard-seeded cultivars.</title>
        <authorList>
            <person name="Luo X."/>
            <person name="Li H."/>
            <person name="Wu Z."/>
            <person name="Yao W."/>
            <person name="Zhao P."/>
            <person name="Cao D."/>
            <person name="Yu H."/>
            <person name="Li K."/>
            <person name="Poudel K."/>
            <person name="Zhao D."/>
            <person name="Zhang F."/>
            <person name="Xia X."/>
            <person name="Chen L."/>
            <person name="Wang Q."/>
            <person name="Jing D."/>
            <person name="Cao S."/>
        </authorList>
    </citation>
    <scope>NUCLEOTIDE SEQUENCE [LARGE SCALE GENOMIC DNA]</scope>
    <source>
        <strain evidence="5">cv. Tunisia</strain>
    </source>
</reference>
<dbReference type="PANTHER" id="PTHR31875:SF23">
    <property type="entry name" value="PROTEIN DEHYDRATION-INDUCED 19 HOMOLOG 4"/>
    <property type="match status" value="1"/>
</dbReference>
<dbReference type="RefSeq" id="XP_031402907.1">
    <property type="nucleotide sequence ID" value="XM_031547047.1"/>
</dbReference>
<feature type="domain" description="Di19 zinc-binding" evidence="3">
    <location>
        <begin position="33"/>
        <end position="85"/>
    </location>
</feature>
<gene>
    <name evidence="6" type="primary">LOC116212430</name>
</gene>